<keyword evidence="2" id="KW-1133">Transmembrane helix</keyword>
<keyword evidence="2" id="KW-0472">Membrane</keyword>
<keyword evidence="3" id="KW-0732">Signal</keyword>
<dbReference type="EMBL" id="MU864356">
    <property type="protein sequence ID" value="KAK4192001.1"/>
    <property type="molecule type" value="Genomic_DNA"/>
</dbReference>
<name>A0AAN6X2F6_9PEZI</name>
<gene>
    <name evidence="4" type="ORF">QBC35DRAFT_260412</name>
</gene>
<feature type="region of interest" description="Disordered" evidence="1">
    <location>
        <begin position="383"/>
        <end position="410"/>
    </location>
</feature>
<evidence type="ECO:0000313" key="5">
    <source>
        <dbReference type="Proteomes" id="UP001302126"/>
    </source>
</evidence>
<dbReference type="Proteomes" id="UP001302126">
    <property type="component" value="Unassembled WGS sequence"/>
</dbReference>
<keyword evidence="2" id="KW-0812">Transmembrane</keyword>
<evidence type="ECO:0000313" key="4">
    <source>
        <dbReference type="EMBL" id="KAK4192001.1"/>
    </source>
</evidence>
<reference evidence="4" key="2">
    <citation type="submission" date="2023-05" db="EMBL/GenBank/DDBJ databases">
        <authorList>
            <consortium name="Lawrence Berkeley National Laboratory"/>
            <person name="Steindorff A."/>
            <person name="Hensen N."/>
            <person name="Bonometti L."/>
            <person name="Westerberg I."/>
            <person name="Brannstrom I.O."/>
            <person name="Guillou S."/>
            <person name="Cros-Aarteil S."/>
            <person name="Calhoun S."/>
            <person name="Haridas S."/>
            <person name="Kuo A."/>
            <person name="Mondo S."/>
            <person name="Pangilinan J."/>
            <person name="Riley R."/>
            <person name="Labutti K."/>
            <person name="Andreopoulos B."/>
            <person name="Lipzen A."/>
            <person name="Chen C."/>
            <person name="Yanf M."/>
            <person name="Daum C."/>
            <person name="Ng V."/>
            <person name="Clum A."/>
            <person name="Ohm R."/>
            <person name="Martin F."/>
            <person name="Silar P."/>
            <person name="Natvig D."/>
            <person name="Lalanne C."/>
            <person name="Gautier V."/>
            <person name="Ament-Velasquez S.L."/>
            <person name="Kruys A."/>
            <person name="Hutchinson M.I."/>
            <person name="Powell A.J."/>
            <person name="Barry K."/>
            <person name="Miller A.N."/>
            <person name="Grigoriev I.V."/>
            <person name="Debuchy R."/>
            <person name="Gladieux P."/>
            <person name="Thoren M.H."/>
            <person name="Johannesson H."/>
        </authorList>
    </citation>
    <scope>NUCLEOTIDE SEQUENCE</scope>
    <source>
        <strain evidence="4">PSN309</strain>
    </source>
</reference>
<comment type="caution">
    <text evidence="4">The sequence shown here is derived from an EMBL/GenBank/DDBJ whole genome shotgun (WGS) entry which is preliminary data.</text>
</comment>
<organism evidence="4 5">
    <name type="scientific">Podospora australis</name>
    <dbReference type="NCBI Taxonomy" id="1536484"/>
    <lineage>
        <taxon>Eukaryota</taxon>
        <taxon>Fungi</taxon>
        <taxon>Dikarya</taxon>
        <taxon>Ascomycota</taxon>
        <taxon>Pezizomycotina</taxon>
        <taxon>Sordariomycetes</taxon>
        <taxon>Sordariomycetidae</taxon>
        <taxon>Sordariales</taxon>
        <taxon>Podosporaceae</taxon>
        <taxon>Podospora</taxon>
    </lineage>
</organism>
<evidence type="ECO:0000256" key="2">
    <source>
        <dbReference type="SAM" id="Phobius"/>
    </source>
</evidence>
<feature type="compositionally biased region" description="Polar residues" evidence="1">
    <location>
        <begin position="392"/>
        <end position="406"/>
    </location>
</feature>
<evidence type="ECO:0000256" key="3">
    <source>
        <dbReference type="SAM" id="SignalP"/>
    </source>
</evidence>
<dbReference type="AlphaFoldDB" id="A0AAN6X2F6"/>
<sequence>MRGVLFPALLLAPALGGLAAVIPFSGGAHEGLLSAQQISLASSSSSPSVGAAQIPPPPAQESSNIIDEAAQNQEGNSKVEVEFKPPDLRKELAELEALKAKLPKLEEEIAARARWLGQAADKLCGIELTPGSCSGGKLVCAVRKVFGLRSGNVSVRKFCFIEKPGLEAEDVPVPPWRERGAEDSGVVSGWAIGIPEGEGNSLLVDLLLSGWLEGVFLFVGVVVVGWCLLGMWRREKEQKEGEGTAINPPVENSVRRSPSRSRVFEWMQCWGGSRRSRRGYSDLESPRPSCDEKLAGFGESERYLAEGSVNGEVFVIDDLEEEEEEEEVFAREVVIDEGRLVSSQQEEERIVPFPAWGAPRYQNEDAGDQHVADGFTYTAGVELPDSEGSETEAGSENVSETGSVSEVDSLEGLTLGDEVASFREAFGLVEDMVAAFEQRRSQT</sequence>
<feature type="chain" id="PRO_5043036102" description="Transmembrane protein" evidence="3">
    <location>
        <begin position="20"/>
        <end position="443"/>
    </location>
</feature>
<evidence type="ECO:0008006" key="6">
    <source>
        <dbReference type="Google" id="ProtNLM"/>
    </source>
</evidence>
<keyword evidence="5" id="KW-1185">Reference proteome</keyword>
<proteinExistence type="predicted"/>
<feature type="signal peptide" evidence="3">
    <location>
        <begin position="1"/>
        <end position="19"/>
    </location>
</feature>
<protein>
    <recommendedName>
        <fullName evidence="6">Transmembrane protein</fullName>
    </recommendedName>
</protein>
<reference evidence="4" key="1">
    <citation type="journal article" date="2023" name="Mol. Phylogenet. Evol.">
        <title>Genome-scale phylogeny and comparative genomics of the fungal order Sordariales.</title>
        <authorList>
            <person name="Hensen N."/>
            <person name="Bonometti L."/>
            <person name="Westerberg I."/>
            <person name="Brannstrom I.O."/>
            <person name="Guillou S."/>
            <person name="Cros-Aarteil S."/>
            <person name="Calhoun S."/>
            <person name="Haridas S."/>
            <person name="Kuo A."/>
            <person name="Mondo S."/>
            <person name="Pangilinan J."/>
            <person name="Riley R."/>
            <person name="LaButti K."/>
            <person name="Andreopoulos B."/>
            <person name="Lipzen A."/>
            <person name="Chen C."/>
            <person name="Yan M."/>
            <person name="Daum C."/>
            <person name="Ng V."/>
            <person name="Clum A."/>
            <person name="Steindorff A."/>
            <person name="Ohm R.A."/>
            <person name="Martin F."/>
            <person name="Silar P."/>
            <person name="Natvig D.O."/>
            <person name="Lalanne C."/>
            <person name="Gautier V."/>
            <person name="Ament-Velasquez S.L."/>
            <person name="Kruys A."/>
            <person name="Hutchinson M.I."/>
            <person name="Powell A.J."/>
            <person name="Barry K."/>
            <person name="Miller A.N."/>
            <person name="Grigoriev I.V."/>
            <person name="Debuchy R."/>
            <person name="Gladieux P."/>
            <person name="Hiltunen Thoren M."/>
            <person name="Johannesson H."/>
        </authorList>
    </citation>
    <scope>NUCLEOTIDE SEQUENCE</scope>
    <source>
        <strain evidence="4">PSN309</strain>
    </source>
</reference>
<accession>A0AAN6X2F6</accession>
<evidence type="ECO:0000256" key="1">
    <source>
        <dbReference type="SAM" id="MobiDB-lite"/>
    </source>
</evidence>
<feature type="transmembrane region" description="Helical" evidence="2">
    <location>
        <begin position="210"/>
        <end position="229"/>
    </location>
</feature>